<evidence type="ECO:0000313" key="1">
    <source>
        <dbReference type="EMBL" id="AYV82715.1"/>
    </source>
</evidence>
<sequence>MKNLKGIFGEAINDNLAKQLALSEDDITQESSSFGCPCKRKRKNKCCGKRKRRKCNACCKRGRKIIYYTQAVADLGTYFVRRRKRGVTLFVVGQIQITNGSDPKYADGLIVANFSDFIMKFTGLGIDGDNGMELGIVLGNKDIADRTCNYTVDGTFKDINGVKQNASVTNLTKATTIQASNIENFTITGIVFDGTTRILGDPTTAPVIAANIVNCTYTLKDVTILNTTSAVVATPKIDCTGLALINSFGTLDGVTVGVVTTANAAAVGIKSTELDPSSTTAETLVRWKNQKVQGVIGESAIGVMLEAVPGTTIAATFGSQTINTVAATAVDQPAVGFFCSGVDQPRYNATTVVISVTNSFTQGRKNPTLATGFVNENASGMPLVMLVGVVATPV</sequence>
<proteinExistence type="predicted"/>
<organism evidence="1">
    <name type="scientific">Hyperionvirus sp</name>
    <dbReference type="NCBI Taxonomy" id="2487770"/>
    <lineage>
        <taxon>Viruses</taxon>
        <taxon>Varidnaviria</taxon>
        <taxon>Bamfordvirae</taxon>
        <taxon>Nucleocytoviricota</taxon>
        <taxon>Megaviricetes</taxon>
        <taxon>Imitervirales</taxon>
        <taxon>Mimiviridae</taxon>
        <taxon>Klosneuvirinae</taxon>
    </lineage>
</organism>
<dbReference type="EMBL" id="MK072384">
    <property type="protein sequence ID" value="AYV82715.1"/>
    <property type="molecule type" value="Genomic_DNA"/>
</dbReference>
<name>A0A3G5A638_9VIRU</name>
<protein>
    <submittedName>
        <fullName evidence="1">Uncharacterized protein</fullName>
    </submittedName>
</protein>
<accession>A0A3G5A638</accession>
<gene>
    <name evidence="1" type="ORF">Hyperionvirus2_83</name>
</gene>
<reference evidence="1" key="1">
    <citation type="submission" date="2018-10" db="EMBL/GenBank/DDBJ databases">
        <title>Hidden diversity of soil giant viruses.</title>
        <authorList>
            <person name="Schulz F."/>
            <person name="Alteio L."/>
            <person name="Goudeau D."/>
            <person name="Ryan E.M."/>
            <person name="Malmstrom R.R."/>
            <person name="Blanchard J."/>
            <person name="Woyke T."/>
        </authorList>
    </citation>
    <scope>NUCLEOTIDE SEQUENCE</scope>
    <source>
        <strain evidence="1">HYV1</strain>
    </source>
</reference>